<dbReference type="EMBL" id="CP072943">
    <property type="protein sequence ID" value="QTX32098.1"/>
    <property type="molecule type" value="Genomic_DNA"/>
</dbReference>
<proteinExistence type="predicted"/>
<dbReference type="SUPFAM" id="SSF48498">
    <property type="entry name" value="Tetracyclin repressor-like, C-terminal domain"/>
    <property type="match status" value="1"/>
</dbReference>
<dbReference type="PANTHER" id="PTHR30055:SF234">
    <property type="entry name" value="HTH-TYPE TRANSCRIPTIONAL REGULATOR BETI"/>
    <property type="match status" value="1"/>
</dbReference>
<dbReference type="SUPFAM" id="SSF46689">
    <property type="entry name" value="Homeodomain-like"/>
    <property type="match status" value="1"/>
</dbReference>
<dbReference type="Gene3D" id="1.10.10.60">
    <property type="entry name" value="Homeodomain-like"/>
    <property type="match status" value="1"/>
</dbReference>
<dbReference type="Gene3D" id="1.10.357.10">
    <property type="entry name" value="Tetracycline Repressor, domain 2"/>
    <property type="match status" value="1"/>
</dbReference>
<dbReference type="InterPro" id="IPR036271">
    <property type="entry name" value="Tet_transcr_reg_TetR-rel_C_sf"/>
</dbReference>
<keyword evidence="3" id="KW-0804">Transcription</keyword>
<evidence type="ECO:0000313" key="7">
    <source>
        <dbReference type="Proteomes" id="UP000671879"/>
    </source>
</evidence>
<keyword evidence="2 4" id="KW-0238">DNA-binding</keyword>
<dbReference type="PRINTS" id="PR00455">
    <property type="entry name" value="HTHTETR"/>
</dbReference>
<dbReference type="InterPro" id="IPR001647">
    <property type="entry name" value="HTH_TetR"/>
</dbReference>
<protein>
    <submittedName>
        <fullName evidence="6">TetR/AcrR family transcriptional regulator</fullName>
    </submittedName>
</protein>
<evidence type="ECO:0000259" key="5">
    <source>
        <dbReference type="PROSITE" id="PS50977"/>
    </source>
</evidence>
<organism evidence="6 7">
    <name type="scientific">Aminithiophilus ramosus</name>
    <dbReference type="NCBI Taxonomy" id="3029084"/>
    <lineage>
        <taxon>Bacteria</taxon>
        <taxon>Thermotogati</taxon>
        <taxon>Synergistota</taxon>
        <taxon>Synergistia</taxon>
        <taxon>Synergistales</taxon>
        <taxon>Aminithiophilaceae</taxon>
        <taxon>Aminithiophilus</taxon>
    </lineage>
</organism>
<keyword evidence="7" id="KW-1185">Reference proteome</keyword>
<dbReference type="GO" id="GO:0003700">
    <property type="term" value="F:DNA-binding transcription factor activity"/>
    <property type="evidence" value="ECO:0007669"/>
    <property type="project" value="TreeGrafter"/>
</dbReference>
<dbReference type="InterPro" id="IPR050109">
    <property type="entry name" value="HTH-type_TetR-like_transc_reg"/>
</dbReference>
<dbReference type="PROSITE" id="PS50977">
    <property type="entry name" value="HTH_TETR_2"/>
    <property type="match status" value="1"/>
</dbReference>
<dbReference type="CDD" id="cd00093">
    <property type="entry name" value="HTH_XRE"/>
    <property type="match status" value="1"/>
</dbReference>
<sequence>MARLSEKKKAVLESMMRESLFAAAKRLLEEEGWRGTTMERLAQEAGVSKGTVYNYFRDKREILCFVVERNTEELRRFIRSIDPEAGDPRRILGDVLEGLFEGLYRNRRVIAATIQAYHEDEELRREDFDPRRHPLWDVRVFIRRVLVRGVEEGFFRSVDPALTEAAINAVAVGLARQFSLDMLDVPGDDFAAAVRDLILEGLCPREALNP</sequence>
<evidence type="ECO:0000256" key="1">
    <source>
        <dbReference type="ARBA" id="ARBA00023015"/>
    </source>
</evidence>
<accession>A0A9Q7AMH1</accession>
<dbReference type="RefSeq" id="WP_274373308.1">
    <property type="nucleotide sequence ID" value="NZ_CP072943.1"/>
</dbReference>
<evidence type="ECO:0000256" key="3">
    <source>
        <dbReference type="ARBA" id="ARBA00023163"/>
    </source>
</evidence>
<dbReference type="Pfam" id="PF00440">
    <property type="entry name" value="TetR_N"/>
    <property type="match status" value="1"/>
</dbReference>
<dbReference type="Proteomes" id="UP000671879">
    <property type="component" value="Chromosome"/>
</dbReference>
<evidence type="ECO:0000313" key="6">
    <source>
        <dbReference type="EMBL" id="QTX32098.1"/>
    </source>
</evidence>
<dbReference type="GO" id="GO:0000976">
    <property type="term" value="F:transcription cis-regulatory region binding"/>
    <property type="evidence" value="ECO:0007669"/>
    <property type="project" value="TreeGrafter"/>
</dbReference>
<evidence type="ECO:0000256" key="2">
    <source>
        <dbReference type="ARBA" id="ARBA00023125"/>
    </source>
</evidence>
<keyword evidence="1" id="KW-0805">Transcription regulation</keyword>
<feature type="DNA-binding region" description="H-T-H motif" evidence="4">
    <location>
        <begin position="37"/>
        <end position="56"/>
    </location>
</feature>
<gene>
    <name evidence="6" type="ORF">KAR29_12420</name>
</gene>
<reference evidence="7" key="1">
    <citation type="submission" date="2021-04" db="EMBL/GenBank/DDBJ databases">
        <title>A novel Synergistetes isolate from a pyrite-forming mixed culture.</title>
        <authorList>
            <person name="Bunk B."/>
            <person name="Sproer C."/>
            <person name="Spring S."/>
            <person name="Pester M."/>
        </authorList>
    </citation>
    <scope>NUCLEOTIDE SEQUENCE [LARGE SCALE GENOMIC DNA]</scope>
    <source>
        <strain evidence="7">J.5.4.2-T.3.5.2</strain>
    </source>
</reference>
<dbReference type="AlphaFoldDB" id="A0A9Q7AMH1"/>
<feature type="domain" description="HTH tetR-type" evidence="5">
    <location>
        <begin position="14"/>
        <end position="74"/>
    </location>
</feature>
<dbReference type="InterPro" id="IPR009057">
    <property type="entry name" value="Homeodomain-like_sf"/>
</dbReference>
<evidence type="ECO:0000256" key="4">
    <source>
        <dbReference type="PROSITE-ProRule" id="PRU00335"/>
    </source>
</evidence>
<dbReference type="PANTHER" id="PTHR30055">
    <property type="entry name" value="HTH-TYPE TRANSCRIPTIONAL REGULATOR RUTR"/>
    <property type="match status" value="1"/>
</dbReference>
<name>A0A9Q7AMH1_9BACT</name>
<dbReference type="KEGG" id="aram:KAR29_12420"/>
<dbReference type="InterPro" id="IPR001387">
    <property type="entry name" value="Cro/C1-type_HTH"/>
</dbReference>
<dbReference type="FunFam" id="1.10.10.60:FF:000141">
    <property type="entry name" value="TetR family transcriptional regulator"/>
    <property type="match status" value="1"/>
</dbReference>